<feature type="compositionally biased region" description="Polar residues" evidence="1">
    <location>
        <begin position="290"/>
        <end position="302"/>
    </location>
</feature>
<dbReference type="OrthoDB" id="2793736at2759"/>
<feature type="region of interest" description="Disordered" evidence="1">
    <location>
        <begin position="271"/>
        <end position="306"/>
    </location>
</feature>
<keyword evidence="3" id="KW-1185">Reference proteome</keyword>
<comment type="caution">
    <text evidence="2">The sequence shown here is derived from an EMBL/GenBank/DDBJ whole genome shotgun (WGS) entry which is preliminary data.</text>
</comment>
<protein>
    <submittedName>
        <fullName evidence="2">Uncharacterized protein</fullName>
    </submittedName>
</protein>
<dbReference type="EMBL" id="JADNRY010000013">
    <property type="protein sequence ID" value="KAF9074420.1"/>
    <property type="molecule type" value="Genomic_DNA"/>
</dbReference>
<proteinExistence type="predicted"/>
<evidence type="ECO:0000313" key="2">
    <source>
        <dbReference type="EMBL" id="KAF9074420.1"/>
    </source>
</evidence>
<dbReference type="Proteomes" id="UP000772434">
    <property type="component" value="Unassembled WGS sequence"/>
</dbReference>
<accession>A0A9P5Q510</accession>
<reference evidence="2" key="1">
    <citation type="submission" date="2020-11" db="EMBL/GenBank/DDBJ databases">
        <authorList>
            <consortium name="DOE Joint Genome Institute"/>
            <person name="Ahrendt S."/>
            <person name="Riley R."/>
            <person name="Andreopoulos W."/>
            <person name="Labutti K."/>
            <person name="Pangilinan J."/>
            <person name="Ruiz-Duenas F.J."/>
            <person name="Barrasa J.M."/>
            <person name="Sanchez-Garcia M."/>
            <person name="Camarero S."/>
            <person name="Miyauchi S."/>
            <person name="Serrano A."/>
            <person name="Linde D."/>
            <person name="Babiker R."/>
            <person name="Drula E."/>
            <person name="Ayuso-Fernandez I."/>
            <person name="Pacheco R."/>
            <person name="Padilla G."/>
            <person name="Ferreira P."/>
            <person name="Barriuso J."/>
            <person name="Kellner H."/>
            <person name="Castanera R."/>
            <person name="Alfaro M."/>
            <person name="Ramirez L."/>
            <person name="Pisabarro A.G."/>
            <person name="Kuo A."/>
            <person name="Tritt A."/>
            <person name="Lipzen A."/>
            <person name="He G."/>
            <person name="Yan M."/>
            <person name="Ng V."/>
            <person name="Cullen D."/>
            <person name="Martin F."/>
            <person name="Rosso M.-N."/>
            <person name="Henrissat B."/>
            <person name="Hibbett D."/>
            <person name="Martinez A.T."/>
            <person name="Grigoriev I.V."/>
        </authorList>
    </citation>
    <scope>NUCLEOTIDE SEQUENCE</scope>
    <source>
        <strain evidence="2">AH 40177</strain>
    </source>
</reference>
<evidence type="ECO:0000313" key="3">
    <source>
        <dbReference type="Proteomes" id="UP000772434"/>
    </source>
</evidence>
<evidence type="ECO:0000256" key="1">
    <source>
        <dbReference type="SAM" id="MobiDB-lite"/>
    </source>
</evidence>
<sequence>MVSSETLLCLPLSYPGKAHFSSVTSNGTMSSGSNHSAASATSTMMSYDSPQIDCNSTALLRSDVKASYYESLAWRLGHFDFLLDALQELRSEFFINEYRIPDDEFRSSASRIMNLLEVAKCTLEEIGVNLWLHSLCVVGLRKHKKAYFALLKLLRSRADCLDSQLQARSLRLTCRLSTNFSIHVDPVFDFYISPNPRRPKRGISGQLNPQLKSLCKTMPPPNAFPPSNFIPISSRSVAVQQRCFGQRMRLPISNDLLKSLGLVEQRAASPKYHGSLGSRRPGSGGIMKRSSGNFYTPGKSGSISGGDLKRVPAGMAYARPWKSMLLS</sequence>
<dbReference type="AlphaFoldDB" id="A0A9P5Q510"/>
<name>A0A9P5Q510_9AGAR</name>
<gene>
    <name evidence="2" type="ORF">BDP27DRAFT_1317053</name>
</gene>
<organism evidence="2 3">
    <name type="scientific">Rhodocollybia butyracea</name>
    <dbReference type="NCBI Taxonomy" id="206335"/>
    <lineage>
        <taxon>Eukaryota</taxon>
        <taxon>Fungi</taxon>
        <taxon>Dikarya</taxon>
        <taxon>Basidiomycota</taxon>
        <taxon>Agaricomycotina</taxon>
        <taxon>Agaricomycetes</taxon>
        <taxon>Agaricomycetidae</taxon>
        <taxon>Agaricales</taxon>
        <taxon>Marasmiineae</taxon>
        <taxon>Omphalotaceae</taxon>
        <taxon>Rhodocollybia</taxon>
    </lineage>
</organism>